<evidence type="ECO:0000313" key="2">
    <source>
        <dbReference type="EMBL" id="SFB28240.1"/>
    </source>
</evidence>
<dbReference type="InterPro" id="IPR007627">
    <property type="entry name" value="RNA_pol_sigma70_r2"/>
</dbReference>
<evidence type="ECO:0000313" key="3">
    <source>
        <dbReference type="Proteomes" id="UP000198619"/>
    </source>
</evidence>
<name>A0A1I0ZUW7_9CLOT</name>
<dbReference type="GO" id="GO:0006352">
    <property type="term" value="P:DNA-templated transcription initiation"/>
    <property type="evidence" value="ECO:0007669"/>
    <property type="project" value="InterPro"/>
</dbReference>
<gene>
    <name evidence="2" type="ORF">SAMN04488528_102433</name>
</gene>
<evidence type="ECO:0000259" key="1">
    <source>
        <dbReference type="Pfam" id="PF04542"/>
    </source>
</evidence>
<accession>A0A1I0ZUW7</accession>
<dbReference type="Pfam" id="PF04542">
    <property type="entry name" value="Sigma70_r2"/>
    <property type="match status" value="1"/>
</dbReference>
<dbReference type="InterPro" id="IPR013325">
    <property type="entry name" value="RNA_pol_sigma_r2"/>
</dbReference>
<dbReference type="RefSeq" id="WP_090042215.1">
    <property type="nucleotide sequence ID" value="NZ_FOKI01000024.1"/>
</dbReference>
<proteinExistence type="predicted"/>
<dbReference type="AlphaFoldDB" id="A0A1I0ZUW7"/>
<feature type="domain" description="RNA polymerase sigma-70 region 2" evidence="1">
    <location>
        <begin position="26"/>
        <end position="87"/>
    </location>
</feature>
<organism evidence="2 3">
    <name type="scientific">Clostridium frigidicarnis</name>
    <dbReference type="NCBI Taxonomy" id="84698"/>
    <lineage>
        <taxon>Bacteria</taxon>
        <taxon>Bacillati</taxon>
        <taxon>Bacillota</taxon>
        <taxon>Clostridia</taxon>
        <taxon>Eubacteriales</taxon>
        <taxon>Clostridiaceae</taxon>
        <taxon>Clostridium</taxon>
    </lineage>
</organism>
<dbReference type="SUPFAM" id="SSF88946">
    <property type="entry name" value="Sigma2 domain of RNA polymerase sigma factors"/>
    <property type="match status" value="1"/>
</dbReference>
<sequence length="187" mass="21988">MDIDILKKAKLGDENSLNDVLIKLDPMVNKLCRNVFIRGYEFDDLKSLAKISILNAIKSFNVEGNYPFEPYVYVAIKNNMNNEIRKTVKHKDVLSLNFKLNNEDMEAIELLSNDETLEDYEDRKFFGLKLNEYLQSLTSKDKELLGGFLLNKRGFIKDYALKYNEDYFRCRRRKERLLKCLINHLSG</sequence>
<dbReference type="Gene3D" id="1.10.1740.10">
    <property type="match status" value="1"/>
</dbReference>
<dbReference type="STRING" id="84698.SAMN04488528_102433"/>
<reference evidence="2 3" key="1">
    <citation type="submission" date="2016-10" db="EMBL/GenBank/DDBJ databases">
        <authorList>
            <person name="de Groot N.N."/>
        </authorList>
    </citation>
    <scope>NUCLEOTIDE SEQUENCE [LARGE SCALE GENOMIC DNA]</scope>
    <source>
        <strain evidence="2 3">DSM 12271</strain>
    </source>
</reference>
<protein>
    <submittedName>
        <fullName evidence="2">RNA polymerase sigma factor, sigma-70 family</fullName>
    </submittedName>
</protein>
<dbReference type="Proteomes" id="UP000198619">
    <property type="component" value="Unassembled WGS sequence"/>
</dbReference>
<keyword evidence="3" id="KW-1185">Reference proteome</keyword>
<dbReference type="OrthoDB" id="1954605at2"/>
<dbReference type="EMBL" id="FOKI01000024">
    <property type="protein sequence ID" value="SFB28240.1"/>
    <property type="molecule type" value="Genomic_DNA"/>
</dbReference>
<dbReference type="GO" id="GO:0003700">
    <property type="term" value="F:DNA-binding transcription factor activity"/>
    <property type="evidence" value="ECO:0007669"/>
    <property type="project" value="InterPro"/>
</dbReference>